<evidence type="ECO:0000313" key="1">
    <source>
        <dbReference type="EMBL" id="KAK8243944.1"/>
    </source>
</evidence>
<proteinExistence type="predicted"/>
<sequence>MAHCWLQWVQKLQSDIFTLLSSVGSSRRATRASGAWAHGAVVRRAESARRLGSPSHRGSVSSNTITLLSDCLDSDVTFTARSQVQWRDWILCLQSVGPPFSLQISIIAFLRIVRLRLIENHALPASSVFSEASINQCFPRKPLINRASVDDSQVLNTTRLRNAIPTSRLRRRENLVLSRAGLSLQEICIEVLCDIRVRGNGTGILQSFHHCHIDFQSSLLCHSTPSSG</sequence>
<comment type="caution">
    <text evidence="1">The sequence shown here is derived from an EMBL/GenBank/DDBJ whole genome shotgun (WGS) entry which is preliminary data.</text>
</comment>
<organism evidence="1 2">
    <name type="scientific">Phyllosticta capitalensis</name>
    <dbReference type="NCBI Taxonomy" id="121624"/>
    <lineage>
        <taxon>Eukaryota</taxon>
        <taxon>Fungi</taxon>
        <taxon>Dikarya</taxon>
        <taxon>Ascomycota</taxon>
        <taxon>Pezizomycotina</taxon>
        <taxon>Dothideomycetes</taxon>
        <taxon>Dothideomycetes incertae sedis</taxon>
        <taxon>Botryosphaeriales</taxon>
        <taxon>Phyllostictaceae</taxon>
        <taxon>Phyllosticta</taxon>
    </lineage>
</organism>
<protein>
    <submittedName>
        <fullName evidence="1">Uncharacterized protein</fullName>
    </submittedName>
</protein>
<reference evidence="1 2" key="1">
    <citation type="submission" date="2024-04" db="EMBL/GenBank/DDBJ databases">
        <title>Phyllosticta paracitricarpa is synonymous to the EU quarantine fungus P. citricarpa based on phylogenomic analyses.</title>
        <authorList>
            <consortium name="Lawrence Berkeley National Laboratory"/>
            <person name="Van Ingen-Buijs V.A."/>
            <person name="Van Westerhoven A.C."/>
            <person name="Haridas S."/>
            <person name="Skiadas P."/>
            <person name="Martin F."/>
            <person name="Groenewald J.Z."/>
            <person name="Crous P.W."/>
            <person name="Seidl M.F."/>
        </authorList>
    </citation>
    <scope>NUCLEOTIDE SEQUENCE [LARGE SCALE GENOMIC DNA]</scope>
    <source>
        <strain evidence="1 2">CBS 123374</strain>
    </source>
</reference>
<accession>A0ABR1YZ88</accession>
<gene>
    <name evidence="1" type="ORF">HDK90DRAFT_138509</name>
</gene>
<dbReference type="EMBL" id="JBBWRZ010000002">
    <property type="protein sequence ID" value="KAK8243944.1"/>
    <property type="molecule type" value="Genomic_DNA"/>
</dbReference>
<evidence type="ECO:0000313" key="2">
    <source>
        <dbReference type="Proteomes" id="UP001492380"/>
    </source>
</evidence>
<name>A0ABR1YZ88_9PEZI</name>
<keyword evidence="2" id="KW-1185">Reference proteome</keyword>
<dbReference type="Proteomes" id="UP001492380">
    <property type="component" value="Unassembled WGS sequence"/>
</dbReference>